<feature type="compositionally biased region" description="Low complexity" evidence="1">
    <location>
        <begin position="612"/>
        <end position="621"/>
    </location>
</feature>
<dbReference type="Proteomes" id="UP001055025">
    <property type="component" value="Unassembled WGS sequence"/>
</dbReference>
<accession>A0AAV5B7D8</accession>
<evidence type="ECO:0000313" key="2">
    <source>
        <dbReference type="EMBL" id="GJM56185.1"/>
    </source>
</evidence>
<name>A0AAV5B7D8_9ACTN</name>
<evidence type="ECO:0000256" key="1">
    <source>
        <dbReference type="SAM" id="MobiDB-lite"/>
    </source>
</evidence>
<feature type="region of interest" description="Disordered" evidence="1">
    <location>
        <begin position="602"/>
        <end position="644"/>
    </location>
</feature>
<feature type="compositionally biased region" description="Polar residues" evidence="1">
    <location>
        <begin position="626"/>
        <end position="638"/>
    </location>
</feature>
<protein>
    <submittedName>
        <fullName evidence="2">Uncharacterized protein</fullName>
    </submittedName>
</protein>
<proteinExistence type="predicted"/>
<dbReference type="RefSeq" id="WP_265591085.1">
    <property type="nucleotide sequence ID" value="NZ_BQKC01000002.1"/>
</dbReference>
<dbReference type="EMBL" id="BQKC01000002">
    <property type="protein sequence ID" value="GJM56185.1"/>
    <property type="molecule type" value="Genomic_DNA"/>
</dbReference>
<keyword evidence="3" id="KW-1185">Reference proteome</keyword>
<reference evidence="2" key="1">
    <citation type="journal article" date="2022" name="Int. J. Syst. Evol. Microbiol.">
        <title>Granulimonas faecalis gen. nov., sp. nov., and Leptogranulimonas caecicola gen. nov., sp. nov., novel lactate-producing Atopobiaceae bacteria isolated from mouse intestines, and an emended description of the family Atopobiaceae.</title>
        <authorList>
            <person name="Morinaga K."/>
            <person name="Kusada H."/>
            <person name="Sakamoto S."/>
            <person name="Murakami T."/>
            <person name="Toyoda A."/>
            <person name="Mori H."/>
            <person name="Meng X.Y."/>
            <person name="Takashino M."/>
            <person name="Murotomi K."/>
            <person name="Tamaki H."/>
        </authorList>
    </citation>
    <scope>NUCLEOTIDE SEQUENCE</scope>
    <source>
        <strain evidence="2">OPF53</strain>
    </source>
</reference>
<organism evidence="2 3">
    <name type="scientific">Granulimonas faecalis</name>
    <dbReference type="NCBI Taxonomy" id="2894155"/>
    <lineage>
        <taxon>Bacteria</taxon>
        <taxon>Bacillati</taxon>
        <taxon>Actinomycetota</taxon>
        <taxon>Coriobacteriia</taxon>
        <taxon>Coriobacteriales</taxon>
        <taxon>Kribbibacteriaceae</taxon>
        <taxon>Granulimonas</taxon>
    </lineage>
</organism>
<evidence type="ECO:0000313" key="3">
    <source>
        <dbReference type="Proteomes" id="UP001055025"/>
    </source>
</evidence>
<gene>
    <name evidence="2" type="ORF">ATOP_18400</name>
</gene>
<comment type="caution">
    <text evidence="2">The sequence shown here is derived from an EMBL/GenBank/DDBJ whole genome shotgun (WGS) entry which is preliminary data.</text>
</comment>
<sequence length="644" mass="68323">MSKWPTPARLLTTLLLAAAVVVTPLPLGLPAAVAEGCPSSGNVELRALRVTNDVVTPEGESDLRAPRVGDRALCTLTVANTHPNPLSRNQADTGVRAILGSLGLDDGEGWGTLRFLDNGRQTSTSGTTRSLNWNSGLLYNHTTDAVEVRLTVTQEMLDSATVGGGSFPVSMLRSPGLRVCFRSIAGVAPSEGEAWPDVLPIFEAGQEVPVELEVEVTGNVALTDAGYFVSGTWPDTVYPDGSDQGLYRVPGGVTPLGVDVAPDGTAVVTATVVWDPSYEQTGVTVFVGRRSTDGDGTDLLAADGSVGIYRNMIPHRAEAPTVAVRRVGDTSKPVLDGDTVTFALDFSVPGEDTVGFKVPSPSFNVAMSGYQVGYGTDDDPFSVTWCDDVVAPGETRSIYVSFAASDGHAGPSDGIVNLYTRDERDCHAQTVEASGVALDYDPAPMEADVALRWDTFDSWTWGTGAMFAGERAQVDLVVANTGACKVTASSDDFVMVDGTPWHLEGDVSPGYTSTIQFSTYVPLYIAPTQEQVDAGVWTGTVTLSAEGKEPREVSVSIDLARLERWTPRMDRESMTFSVRAGDVVEVPYRVSHVNNVAVDLSAGARGSRRPSRPSTPVTATVGGPRRTTSARCWSTSHPSRSRGR</sequence>
<dbReference type="AlphaFoldDB" id="A0AAV5B7D8"/>